<keyword evidence="2" id="KW-0945">Host-virus interaction</keyword>
<feature type="domain" description="Phage tail fibre protein N-terminal" evidence="4">
    <location>
        <begin position="1"/>
        <end position="149"/>
    </location>
</feature>
<dbReference type="PANTHER" id="PTHR35191:SF1">
    <property type="entry name" value="PROPHAGE SIDE TAIL FIBER PROTEIN HOMOLOG STFQ-RELATED"/>
    <property type="match status" value="1"/>
</dbReference>
<dbReference type="EMBL" id="CP072455">
    <property type="protein sequence ID" value="QTL39154.1"/>
    <property type="molecule type" value="Genomic_DNA"/>
</dbReference>
<feature type="region of interest" description="Disordered" evidence="3">
    <location>
        <begin position="254"/>
        <end position="277"/>
    </location>
</feature>
<evidence type="ECO:0000313" key="6">
    <source>
        <dbReference type="Proteomes" id="UP000665047"/>
    </source>
</evidence>
<dbReference type="InterPro" id="IPR005068">
    <property type="entry name" value="Phage_lambda_Stf-r2"/>
</dbReference>
<reference evidence="5 6" key="1">
    <citation type="submission" date="2021-03" db="EMBL/GenBank/DDBJ databases">
        <title>Complete Genome Sequence Data of Xenorhabdus budapestensis strain C72, a Candidate Biological Control Agent, from China.</title>
        <authorList>
            <person name="LI B."/>
            <person name="WANG S."/>
            <person name="QIU D."/>
        </authorList>
    </citation>
    <scope>NUCLEOTIDE SEQUENCE [LARGE SCALE GENOMIC DNA]</scope>
    <source>
        <strain evidence="5 6">C-7-2</strain>
    </source>
</reference>
<accession>A0ABX7VK60</accession>
<gene>
    <name evidence="5" type="ORF">HGO23_15080</name>
</gene>
<dbReference type="Pfam" id="PF12571">
    <property type="entry name" value="Phage_tail_fib"/>
    <property type="match status" value="1"/>
</dbReference>
<dbReference type="Pfam" id="PF03406">
    <property type="entry name" value="Phage_fiber_2"/>
    <property type="match status" value="1"/>
</dbReference>
<protein>
    <submittedName>
        <fullName evidence="5">Phage tail protein</fullName>
    </submittedName>
</protein>
<feature type="compositionally biased region" description="Basic and acidic residues" evidence="3">
    <location>
        <begin position="265"/>
        <end position="277"/>
    </location>
</feature>
<evidence type="ECO:0000256" key="1">
    <source>
        <dbReference type="ARBA" id="ARBA00004328"/>
    </source>
</evidence>
<sequence length="800" mass="88800">MSTKYFALLTQLGADKLANAAALGTKIEITHMAVGDGGGSLPTPDTKQTKLINEKRRAAINTLSIDPKNTNQIVAEQVIPENEGGWWIREIGLYDKDGILIAVGNCAETYKPQLQEGSGRTQTIRMILIVSSADAVTLKVDPSVILATREYVDDSIKKHENSRTHPDATLKEKGFAILSSAVDSNSETHAATPKSVKAAYDLANAADNNANGRVPSGRKVNGKALSADISLNSADVGAYSKEETEAKVREAKAQADAANNNANTRLEKNKNGADIPNKDEFVKNLGLTETVGMAKNAVPTSRKINGKSLGEDVTLNAQDVQGEPRFNMTIDLTGLSTDRYYPVWWRFPSNDGANPWLTIHRWYAEDREKDLFSKGEVHIAGLLLQIEGGDVPWGGDAKYLNIKRIHQRYRKTVKNICYGMMSIARPIDGKYPLYEKVKSGDIVYCKRFSGCYLRGGLTYHVTSNFSDIHYSRKDDEVEISSALEPQSNFEMKWVVKSYAIDDPLLGKDYDDTVLPYAHDYAETINLAKNAVPNSRKINGKPLTNDINLNAGEIGAVSASGGVYNQSFDFKTINTENFYLKYDEGKHNYISWYEGAGRSAYLGFPSDNAKYFNIANEKLNSILTLHADSVTHNSRKLAYQDDNYTKSESDTKYQMLGLTQTVSEYNVPWNANSGLYNANFLTHTKMIVNFNMGVGSCPTLQLLANYRNGGLFYRSARDAYGFEENWAELLTVESANSRYIQDIRLGSVENARLWRGYGYSDTPPYVITGIINHNADDVPDNVERRPFQKLVNGTWYNIGTI</sequence>
<evidence type="ECO:0000256" key="3">
    <source>
        <dbReference type="SAM" id="MobiDB-lite"/>
    </source>
</evidence>
<name>A0ABX7VK60_XENBU</name>
<proteinExistence type="predicted"/>
<dbReference type="PANTHER" id="PTHR35191">
    <property type="entry name" value="PROPHAGE SIDE TAIL FIBER PROTEIN HOMOLOG STFQ-RELATED"/>
    <property type="match status" value="1"/>
</dbReference>
<dbReference type="InterPro" id="IPR022225">
    <property type="entry name" value="Phage_tail_fibre_N"/>
</dbReference>
<evidence type="ECO:0000256" key="2">
    <source>
        <dbReference type="ARBA" id="ARBA00022581"/>
    </source>
</evidence>
<keyword evidence="6" id="KW-1185">Reference proteome</keyword>
<dbReference type="Proteomes" id="UP000665047">
    <property type="component" value="Chromosome"/>
</dbReference>
<dbReference type="InterPro" id="IPR051934">
    <property type="entry name" value="Phage_Tail_Fiber_Structural"/>
</dbReference>
<evidence type="ECO:0000313" key="5">
    <source>
        <dbReference type="EMBL" id="QTL39154.1"/>
    </source>
</evidence>
<comment type="subcellular location">
    <subcellularLocation>
        <location evidence="1">Virion</location>
    </subcellularLocation>
</comment>
<feature type="compositionally biased region" description="Low complexity" evidence="3">
    <location>
        <begin position="254"/>
        <end position="263"/>
    </location>
</feature>
<evidence type="ECO:0000259" key="4">
    <source>
        <dbReference type="Pfam" id="PF12571"/>
    </source>
</evidence>
<organism evidence="5 6">
    <name type="scientific">Xenorhabdus budapestensis</name>
    <dbReference type="NCBI Taxonomy" id="290110"/>
    <lineage>
        <taxon>Bacteria</taxon>
        <taxon>Pseudomonadati</taxon>
        <taxon>Pseudomonadota</taxon>
        <taxon>Gammaproteobacteria</taxon>
        <taxon>Enterobacterales</taxon>
        <taxon>Morganellaceae</taxon>
        <taxon>Xenorhabdus</taxon>
    </lineage>
</organism>
<dbReference type="RefSeq" id="WP_209027156.1">
    <property type="nucleotide sequence ID" value="NZ_CP072455.1"/>
</dbReference>